<evidence type="ECO:0000313" key="2">
    <source>
        <dbReference type="EMBL" id="PKU82413.1"/>
    </source>
</evidence>
<organism evidence="2 3">
    <name type="scientific">Dendrobium catenatum</name>
    <dbReference type="NCBI Taxonomy" id="906689"/>
    <lineage>
        <taxon>Eukaryota</taxon>
        <taxon>Viridiplantae</taxon>
        <taxon>Streptophyta</taxon>
        <taxon>Embryophyta</taxon>
        <taxon>Tracheophyta</taxon>
        <taxon>Spermatophyta</taxon>
        <taxon>Magnoliopsida</taxon>
        <taxon>Liliopsida</taxon>
        <taxon>Asparagales</taxon>
        <taxon>Orchidaceae</taxon>
        <taxon>Epidendroideae</taxon>
        <taxon>Malaxideae</taxon>
        <taxon>Dendrobiinae</taxon>
        <taxon>Dendrobium</taxon>
    </lineage>
</organism>
<sequence>MLSPPAHPTKHAASPSQSRPLHAYAGSQARQPAQARQPDCAHCPPESASKPHVPAARAPACLTVFHGFSVLFFLSVAMHCIVYDYFDERNDSLKQIPKLDPKFSMVLPRPDASGIHPDPDMTNGQSASQAAPVNSSAPVLGKGMRSWTSRSVSDLRLVISEGSCKGPESFVIPLSGSGNSENKFYSENSVYLFYSDALSSKRDIRGQNPLRFCLCQGREA</sequence>
<keyword evidence="3" id="KW-1185">Reference proteome</keyword>
<proteinExistence type="predicted"/>
<accession>A0A2I0X3C8</accession>
<reference evidence="2 3" key="2">
    <citation type="journal article" date="2017" name="Nature">
        <title>The Apostasia genome and the evolution of orchids.</title>
        <authorList>
            <person name="Zhang G.Q."/>
            <person name="Liu K.W."/>
            <person name="Li Z."/>
            <person name="Lohaus R."/>
            <person name="Hsiao Y.Y."/>
            <person name="Niu S.C."/>
            <person name="Wang J.Y."/>
            <person name="Lin Y.C."/>
            <person name="Xu Q."/>
            <person name="Chen L.J."/>
            <person name="Yoshida K."/>
            <person name="Fujiwara S."/>
            <person name="Wang Z.W."/>
            <person name="Zhang Y.Q."/>
            <person name="Mitsuda N."/>
            <person name="Wang M."/>
            <person name="Liu G.H."/>
            <person name="Pecoraro L."/>
            <person name="Huang H.X."/>
            <person name="Xiao X.J."/>
            <person name="Lin M."/>
            <person name="Wu X.Y."/>
            <person name="Wu W.L."/>
            <person name="Chen Y.Y."/>
            <person name="Chang S.B."/>
            <person name="Sakamoto S."/>
            <person name="Ohme-Takagi M."/>
            <person name="Yagi M."/>
            <person name="Zeng S.J."/>
            <person name="Shen C.Y."/>
            <person name="Yeh C.M."/>
            <person name="Luo Y.B."/>
            <person name="Tsai W.C."/>
            <person name="Van de Peer Y."/>
            <person name="Liu Z.J."/>
        </authorList>
    </citation>
    <scope>NUCLEOTIDE SEQUENCE [LARGE SCALE GENOMIC DNA]</scope>
    <source>
        <tissue evidence="2">The whole plant</tissue>
    </source>
</reference>
<evidence type="ECO:0000313" key="3">
    <source>
        <dbReference type="Proteomes" id="UP000233837"/>
    </source>
</evidence>
<feature type="region of interest" description="Disordered" evidence="1">
    <location>
        <begin position="1"/>
        <end position="52"/>
    </location>
</feature>
<dbReference type="EMBL" id="KZ502191">
    <property type="protein sequence ID" value="PKU82413.1"/>
    <property type="molecule type" value="Genomic_DNA"/>
</dbReference>
<protein>
    <submittedName>
        <fullName evidence="2">Uncharacterized protein</fullName>
    </submittedName>
</protein>
<name>A0A2I0X3C8_9ASPA</name>
<dbReference type="Proteomes" id="UP000233837">
    <property type="component" value="Unassembled WGS sequence"/>
</dbReference>
<evidence type="ECO:0000256" key="1">
    <source>
        <dbReference type="SAM" id="MobiDB-lite"/>
    </source>
</evidence>
<dbReference type="AlphaFoldDB" id="A0A2I0X3C8"/>
<reference evidence="2 3" key="1">
    <citation type="journal article" date="2016" name="Sci. Rep.">
        <title>The Dendrobium catenatum Lindl. genome sequence provides insights into polysaccharide synthase, floral development and adaptive evolution.</title>
        <authorList>
            <person name="Zhang G.Q."/>
            <person name="Xu Q."/>
            <person name="Bian C."/>
            <person name="Tsai W.C."/>
            <person name="Yeh C.M."/>
            <person name="Liu K.W."/>
            <person name="Yoshida K."/>
            <person name="Zhang L.S."/>
            <person name="Chang S.B."/>
            <person name="Chen F."/>
            <person name="Shi Y."/>
            <person name="Su Y.Y."/>
            <person name="Zhang Y.Q."/>
            <person name="Chen L.J."/>
            <person name="Yin Y."/>
            <person name="Lin M."/>
            <person name="Huang H."/>
            <person name="Deng H."/>
            <person name="Wang Z.W."/>
            <person name="Zhu S.L."/>
            <person name="Zhao X."/>
            <person name="Deng C."/>
            <person name="Niu S.C."/>
            <person name="Huang J."/>
            <person name="Wang M."/>
            <person name="Liu G.H."/>
            <person name="Yang H.J."/>
            <person name="Xiao X.J."/>
            <person name="Hsiao Y.Y."/>
            <person name="Wu W.L."/>
            <person name="Chen Y.Y."/>
            <person name="Mitsuda N."/>
            <person name="Ohme-Takagi M."/>
            <person name="Luo Y.B."/>
            <person name="Van de Peer Y."/>
            <person name="Liu Z.J."/>
        </authorList>
    </citation>
    <scope>NUCLEOTIDE SEQUENCE [LARGE SCALE GENOMIC DNA]</scope>
    <source>
        <tissue evidence="2">The whole plant</tissue>
    </source>
</reference>
<feature type="region of interest" description="Disordered" evidence="1">
    <location>
        <begin position="121"/>
        <end position="142"/>
    </location>
</feature>
<feature type="compositionally biased region" description="Low complexity" evidence="1">
    <location>
        <begin position="28"/>
        <end position="38"/>
    </location>
</feature>
<gene>
    <name evidence="2" type="ORF">MA16_Dca005418</name>
</gene>
<feature type="compositionally biased region" description="Polar residues" evidence="1">
    <location>
        <begin position="122"/>
        <end position="137"/>
    </location>
</feature>